<dbReference type="GO" id="GO:0046961">
    <property type="term" value="F:proton-transporting ATPase activity, rotational mechanism"/>
    <property type="evidence" value="ECO:0007669"/>
    <property type="project" value="UniProtKB-UniRule"/>
</dbReference>
<dbReference type="FunCoup" id="A0A448YFD9">
    <property type="interactions" value="451"/>
</dbReference>
<evidence type="ECO:0000259" key="6">
    <source>
        <dbReference type="Pfam" id="PF11698"/>
    </source>
</evidence>
<comment type="subunit">
    <text evidence="5">V-ATPase is a heteromultimeric enzyme made up of two complexes: the ATP-hydrolytic V1 complex and the proton translocation V0 complex.</text>
</comment>
<sequence length="457" mass="52154">MTVELQFPQFKLEGDTINDILINARSRTIAWGACVKANYLSDEEANYLKKVSDCADVKERVNVIVKDADIYAEKMVSLLSSTSQDDIIRFVLVCMIDTLVAPNSVFPKQVLGISHLDPSLPYAPLVKLLDSKDESIRLCSAYVLTLLLTSSDAAKKGNEKTLLPLYNFITSRLLKSANLDTNFDGLQLLKELLQVKLYRDLYWSQQKELFPALFHIVLEKKGELQMKYYATFSIWLLTFIPSAVSDLNEQYPAIIETLYAIAKDAVKEKIVRLAIDSLLNLLNIPDRKDRDKVVKHYLLANGLEITKQLLERKWADEELKQDLNAMLDTLNDAVATLTTFDEYANELTTKTLLWSPSHKSEEFWYENIDKFKENNWRLLKEMVALLDENTDDQKRLYQNQAIVCYDISQLIKGAPETAKQLDKIGAKGKIMNLMNSPNSNVKYEALRTTQQLVAMSL</sequence>
<dbReference type="InterPro" id="IPR004908">
    <property type="entry name" value="ATPase_V1-cplx_hsu"/>
</dbReference>
<keyword evidence="2 5" id="KW-0813">Transport</keyword>
<comment type="function">
    <text evidence="5">Subunit of the V1 complex of vacuolar(H+)-ATPase (V-ATPase), a multisubunit enzyme composed of a peripheral complex (V1) that hydrolyzes ATP and a membrane integral complex (V0) that translocates protons. V-ATPase is responsible for acidifying and maintaining the pH of intracellular compartments.</text>
</comment>
<dbReference type="PANTHER" id="PTHR10698">
    <property type="entry name" value="V-TYPE PROTON ATPASE SUBUNIT H"/>
    <property type="match status" value="1"/>
</dbReference>
<keyword evidence="3 5" id="KW-0375">Hydrogen ion transport</keyword>
<evidence type="ECO:0000256" key="2">
    <source>
        <dbReference type="ARBA" id="ARBA00022448"/>
    </source>
</evidence>
<evidence type="ECO:0000256" key="1">
    <source>
        <dbReference type="ARBA" id="ARBA00008613"/>
    </source>
</evidence>
<evidence type="ECO:0000256" key="3">
    <source>
        <dbReference type="ARBA" id="ARBA00022781"/>
    </source>
</evidence>
<gene>
    <name evidence="7" type="ORF">BRENAR_LOCUS390</name>
</gene>
<dbReference type="Gene3D" id="1.25.40.150">
    <property type="entry name" value="V-type ATPase, subunit H, C-terminal domain"/>
    <property type="match status" value="1"/>
</dbReference>
<evidence type="ECO:0000256" key="4">
    <source>
        <dbReference type="ARBA" id="ARBA00023065"/>
    </source>
</evidence>
<dbReference type="PANTHER" id="PTHR10698:SF0">
    <property type="entry name" value="V-TYPE PROTON ATPASE SUBUNIT H"/>
    <property type="match status" value="1"/>
</dbReference>
<dbReference type="AlphaFoldDB" id="A0A448YFD9"/>
<dbReference type="InterPro" id="IPR038497">
    <property type="entry name" value="ATPase_V1-cplx_hsu_C_sf"/>
</dbReference>
<name>A0A448YFD9_BRENA</name>
<comment type="similarity">
    <text evidence="1 5">Belongs to the V-ATPase H subunit family.</text>
</comment>
<dbReference type="GO" id="GO:0000329">
    <property type="term" value="C:fungal-type vacuole membrane"/>
    <property type="evidence" value="ECO:0007669"/>
    <property type="project" value="TreeGrafter"/>
</dbReference>
<accession>A0A448YFD9</accession>
<dbReference type="Pfam" id="PF03224">
    <property type="entry name" value="V-ATPase_H_N"/>
    <property type="match status" value="1"/>
</dbReference>
<dbReference type="Gene3D" id="1.25.10.10">
    <property type="entry name" value="Leucine-rich Repeat Variant"/>
    <property type="match status" value="1"/>
</dbReference>
<dbReference type="InterPro" id="IPR011989">
    <property type="entry name" value="ARM-like"/>
</dbReference>
<evidence type="ECO:0000313" key="8">
    <source>
        <dbReference type="Proteomes" id="UP000290900"/>
    </source>
</evidence>
<evidence type="ECO:0000313" key="7">
    <source>
        <dbReference type="EMBL" id="VEU19653.1"/>
    </source>
</evidence>
<dbReference type="STRING" id="13370.A0A448YFD9"/>
<dbReference type="EMBL" id="CAACVR010000001">
    <property type="protein sequence ID" value="VEU19653.1"/>
    <property type="molecule type" value="Genomic_DNA"/>
</dbReference>
<dbReference type="Pfam" id="PF11698">
    <property type="entry name" value="V-ATPase_H_C"/>
    <property type="match status" value="1"/>
</dbReference>
<keyword evidence="8" id="KW-1185">Reference proteome</keyword>
<reference evidence="7 8" key="1">
    <citation type="submission" date="2018-12" db="EMBL/GenBank/DDBJ databases">
        <authorList>
            <person name="Tiukova I."/>
            <person name="Dainat J."/>
        </authorList>
    </citation>
    <scope>NUCLEOTIDE SEQUENCE [LARGE SCALE GENOMIC DNA]</scope>
</reference>
<organism evidence="7 8">
    <name type="scientific">Brettanomyces naardenensis</name>
    <name type="common">Yeast</name>
    <dbReference type="NCBI Taxonomy" id="13370"/>
    <lineage>
        <taxon>Eukaryota</taxon>
        <taxon>Fungi</taxon>
        <taxon>Dikarya</taxon>
        <taxon>Ascomycota</taxon>
        <taxon>Saccharomycotina</taxon>
        <taxon>Pichiomycetes</taxon>
        <taxon>Pichiales</taxon>
        <taxon>Pichiaceae</taxon>
        <taxon>Brettanomyces</taxon>
    </lineage>
</organism>
<proteinExistence type="inferred from homology"/>
<dbReference type="InParanoid" id="A0A448YFD9"/>
<dbReference type="InterPro" id="IPR016024">
    <property type="entry name" value="ARM-type_fold"/>
</dbReference>
<dbReference type="GO" id="GO:0000221">
    <property type="term" value="C:vacuolar proton-transporting V-type ATPase, V1 domain"/>
    <property type="evidence" value="ECO:0007669"/>
    <property type="project" value="UniProtKB-UniRule"/>
</dbReference>
<dbReference type="PIRSF" id="PIRSF032184">
    <property type="entry name" value="ATPase_V1_H"/>
    <property type="match status" value="1"/>
</dbReference>
<keyword evidence="4 5" id="KW-0406">Ion transport</keyword>
<dbReference type="Proteomes" id="UP000290900">
    <property type="component" value="Unassembled WGS sequence"/>
</dbReference>
<protein>
    <recommendedName>
        <fullName evidence="5">V-type proton ATPase subunit H</fullName>
    </recommendedName>
</protein>
<dbReference type="InterPro" id="IPR011987">
    <property type="entry name" value="ATPase_V1-cplx_hsu_C"/>
</dbReference>
<evidence type="ECO:0000256" key="5">
    <source>
        <dbReference type="PIRNR" id="PIRNR032184"/>
    </source>
</evidence>
<dbReference type="OrthoDB" id="10263554at2759"/>
<feature type="domain" description="ATPase V1 complex subunit H C-terminal" evidence="6">
    <location>
        <begin position="337"/>
        <end position="454"/>
    </location>
</feature>
<dbReference type="SUPFAM" id="SSF48371">
    <property type="entry name" value="ARM repeat"/>
    <property type="match status" value="1"/>
</dbReference>